<proteinExistence type="predicted"/>
<sequence length="745" mass="84112">MTDHIDPIGDALANFFVTFHQRKDSAPGQPTAQFGHIKIPPYPLEASIPGHILRIFHKERRVLLVLPDMEDTVGLMHCTLGPTVEVMTYSQLLTCLQMDFNPEANEYNPTIWRECRDPETWFLEGRLPPKTVIVFQIDPNIPADLAIALAGIVEWSLAQSTLPDYNVRLVTLSAEDGCDLLKRLLDTSGLQYHFADLDLAQHGELDPLRNCTVMNSKYMDTQVSNILTRVRREPEKSRLILCFDDAFYKALEAKQGPEDDQFIDKGRFAIGSRDSSQLKYRLEGPKTRLMLILPDVAILPLTIRDFQEIHVVLGYSKTAQVWDFVSHQMLRRDYPLSMEDRRRQVWWAYQGNEKSVFMHIKDGLSPHAYIEQGCAPIRFVEGHQLGGFIAAVTSLPWFPRNRDEIIKIFATNSVVVREITKRLITQRVINSKGSALAKIEAELFIDALPLLNYDYRLALLLAAEASSNVNRVKAQLAAMLTTKLEQIVRLERSPRLPYCLFKDCRGFGASLAGQGSLWLSLGLLKNRDQHIDEHGKYKSEYDNLDGFVSVDESVGKEIEETFCRLADLGSRHGRDINYRPLLLRNTGMMTPDEQPLLHGYLLPCLMEAEEMTPDEQHELHGDLFRAYMYQATVCHEQLVGDGSHSGSPKICTLSGGSRCVLDPPDGSPTNLIDILGLLRDSGDKAVIGISHSLETESDNTLILRDWTLIPKDVVYEWEKKAGPVGNVLAMLEPTVSHEGFADDEF</sequence>
<reference evidence="1" key="1">
    <citation type="submission" date="2019-05" db="EMBL/GenBank/DDBJ databases">
        <authorList>
            <person name="Piombo E."/>
        </authorList>
    </citation>
    <scope>NUCLEOTIDE SEQUENCE</scope>
    <source>
        <strain evidence="1">C2S</strain>
    </source>
</reference>
<organism evidence="1 2">
    <name type="scientific">Fusarium fujikuroi</name>
    <name type="common">Bakanae and foot rot disease fungus</name>
    <name type="synonym">Gibberella fujikuroi</name>
    <dbReference type="NCBI Taxonomy" id="5127"/>
    <lineage>
        <taxon>Eukaryota</taxon>
        <taxon>Fungi</taxon>
        <taxon>Dikarya</taxon>
        <taxon>Ascomycota</taxon>
        <taxon>Pezizomycotina</taxon>
        <taxon>Sordariomycetes</taxon>
        <taxon>Hypocreomycetidae</taxon>
        <taxon>Hypocreales</taxon>
        <taxon>Nectriaceae</taxon>
        <taxon>Fusarium</taxon>
        <taxon>Fusarium fujikuroi species complex</taxon>
    </lineage>
</organism>
<evidence type="ECO:0000313" key="2">
    <source>
        <dbReference type="Proteomes" id="UP000760494"/>
    </source>
</evidence>
<name>A0A9Q9RSJ5_FUSFU</name>
<accession>A0A9Q9RSJ5</accession>
<dbReference type="AlphaFoldDB" id="A0A9Q9RSJ5"/>
<dbReference type="Proteomes" id="UP000760494">
    <property type="component" value="Unassembled WGS sequence"/>
</dbReference>
<protein>
    <submittedName>
        <fullName evidence="1">Uncharacterized protein</fullName>
    </submittedName>
</protein>
<evidence type="ECO:0000313" key="1">
    <source>
        <dbReference type="EMBL" id="VTT74584.1"/>
    </source>
</evidence>
<dbReference type="EMBL" id="CABFJX010000374">
    <property type="protein sequence ID" value="VTT74584.1"/>
    <property type="molecule type" value="Genomic_DNA"/>
</dbReference>
<comment type="caution">
    <text evidence="1">The sequence shown here is derived from an EMBL/GenBank/DDBJ whole genome shotgun (WGS) entry which is preliminary data.</text>
</comment>
<gene>
    <name evidence="1" type="ORF">C2S_1769</name>
</gene>